<dbReference type="PROSITE" id="PS51338">
    <property type="entry name" value="IMD"/>
    <property type="match status" value="1"/>
</dbReference>
<dbReference type="Proteomes" id="UP000001645">
    <property type="component" value="Chromosome 20"/>
</dbReference>
<dbReference type="Pfam" id="PF08397">
    <property type="entry name" value="IMD"/>
    <property type="match status" value="1"/>
</dbReference>
<protein>
    <recommendedName>
        <fullName evidence="1">IMD domain-containing protein</fullName>
    </recommendedName>
</protein>
<dbReference type="InParanoid" id="A0A803XV61"/>
<dbReference type="GO" id="GO:0005654">
    <property type="term" value="C:nucleoplasm"/>
    <property type="evidence" value="ECO:0007669"/>
    <property type="project" value="TreeGrafter"/>
</dbReference>
<name>A0A803XV61_MELGA</name>
<reference evidence="2" key="2">
    <citation type="submission" date="2025-08" db="UniProtKB">
        <authorList>
            <consortium name="Ensembl"/>
        </authorList>
    </citation>
    <scope>IDENTIFICATION</scope>
</reference>
<reference evidence="2 3" key="1">
    <citation type="journal article" date="2010" name="PLoS Biol.">
        <title>Multi-platform next-generation sequencing of the domestic turkey (Meleagris gallopavo): genome assembly and analysis.</title>
        <authorList>
            <person name="Dalloul R.A."/>
            <person name="Long J.A."/>
            <person name="Zimin A.V."/>
            <person name="Aslam L."/>
            <person name="Beal K."/>
            <person name="Blomberg L.A."/>
            <person name="Bouffard P."/>
            <person name="Burt D.W."/>
            <person name="Crasta O."/>
            <person name="Crooijmans R.P."/>
            <person name="Cooper K."/>
            <person name="Coulombe R.A."/>
            <person name="De S."/>
            <person name="Delany M.E."/>
            <person name="Dodgson J.B."/>
            <person name="Dong J.J."/>
            <person name="Evans C."/>
            <person name="Frederickson K.M."/>
            <person name="Flicek P."/>
            <person name="Florea L."/>
            <person name="Folkerts O."/>
            <person name="Groenen M.A."/>
            <person name="Harkins T.T."/>
            <person name="Herrero J."/>
            <person name="Hoffmann S."/>
            <person name="Megens H.J."/>
            <person name="Jiang A."/>
            <person name="de Jong P."/>
            <person name="Kaiser P."/>
            <person name="Kim H."/>
            <person name="Kim K.W."/>
            <person name="Kim S."/>
            <person name="Langenberger D."/>
            <person name="Lee M.K."/>
            <person name="Lee T."/>
            <person name="Mane S."/>
            <person name="Marcais G."/>
            <person name="Marz M."/>
            <person name="McElroy A.P."/>
            <person name="Modise T."/>
            <person name="Nefedov M."/>
            <person name="Notredame C."/>
            <person name="Paton I.R."/>
            <person name="Payne W.S."/>
            <person name="Pertea G."/>
            <person name="Prickett D."/>
            <person name="Puiu D."/>
            <person name="Qioa D."/>
            <person name="Raineri E."/>
            <person name="Ruffier M."/>
            <person name="Salzberg S.L."/>
            <person name="Schatz M.C."/>
            <person name="Scheuring C."/>
            <person name="Schmidt C.J."/>
            <person name="Schroeder S."/>
            <person name="Searle S.M."/>
            <person name="Smith E.J."/>
            <person name="Smith J."/>
            <person name="Sonstegard T.S."/>
            <person name="Stadler P.F."/>
            <person name="Tafer H."/>
            <person name="Tu Z.J."/>
            <person name="Van Tassell C.P."/>
            <person name="Vilella A.J."/>
            <person name="Williams K.P."/>
            <person name="Yorke J.A."/>
            <person name="Zhang L."/>
            <person name="Zhang H.B."/>
            <person name="Zhang X."/>
            <person name="Zhang Y."/>
            <person name="Reed K.M."/>
        </authorList>
    </citation>
    <scope>NUCLEOTIDE SEQUENCE [LARGE SCALE GENOMIC DNA]</scope>
</reference>
<evidence type="ECO:0000259" key="1">
    <source>
        <dbReference type="PROSITE" id="PS51338"/>
    </source>
</evidence>
<dbReference type="GeneTree" id="ENSGT00940000153560"/>
<proteinExistence type="predicted"/>
<feature type="domain" description="IMD" evidence="1">
    <location>
        <begin position="1"/>
        <end position="110"/>
    </location>
</feature>
<accession>A0A803XV61</accession>
<dbReference type="GO" id="GO:0005829">
    <property type="term" value="C:cytosol"/>
    <property type="evidence" value="ECO:0007669"/>
    <property type="project" value="TreeGrafter"/>
</dbReference>
<dbReference type="Ensembl" id="ENSMGAT00000028870.1">
    <property type="protein sequence ID" value="ENSMGAP00000023407.1"/>
    <property type="gene ID" value="ENSMGAG00000020067.1"/>
</dbReference>
<dbReference type="InterPro" id="IPR013606">
    <property type="entry name" value="I-BAR_dom"/>
</dbReference>
<reference evidence="2" key="3">
    <citation type="submission" date="2025-09" db="UniProtKB">
        <authorList>
            <consortium name="Ensembl"/>
        </authorList>
    </citation>
    <scope>IDENTIFICATION</scope>
</reference>
<dbReference type="GO" id="GO:0007009">
    <property type="term" value="P:plasma membrane organization"/>
    <property type="evidence" value="ECO:0007669"/>
    <property type="project" value="InterPro"/>
</dbReference>
<dbReference type="GO" id="GO:0030838">
    <property type="term" value="P:positive regulation of actin filament polymerization"/>
    <property type="evidence" value="ECO:0007669"/>
    <property type="project" value="TreeGrafter"/>
</dbReference>
<dbReference type="AlphaFoldDB" id="A0A803XV61"/>
<evidence type="ECO:0000313" key="3">
    <source>
        <dbReference type="Proteomes" id="UP000001645"/>
    </source>
</evidence>
<keyword evidence="3" id="KW-1185">Reference proteome</keyword>
<dbReference type="PANTHER" id="PTHR14206">
    <property type="entry name" value="BRAIN-SPECIFIC ANGIOGENESIS INHIBITOR 1-ASSOCIATED PROTEIN 2"/>
    <property type="match status" value="1"/>
</dbReference>
<dbReference type="GO" id="GO:0051764">
    <property type="term" value="P:actin crosslink formation"/>
    <property type="evidence" value="ECO:0007669"/>
    <property type="project" value="TreeGrafter"/>
</dbReference>
<sequence length="110" mass="12094">VSCPAATSANTLCPPFFQTIMEQFNPSLRNFISMGKTYEKALASMTYAAKGYFDALVKMGELASESQGSKELGDVLFQMAEVHRQIQNQLEEMVSSCWCCGAQPGQKEPL</sequence>
<dbReference type="InterPro" id="IPR027267">
    <property type="entry name" value="AH/BAR_dom_sf"/>
</dbReference>
<organism evidence="2 3">
    <name type="scientific">Meleagris gallopavo</name>
    <name type="common">Wild turkey</name>
    <dbReference type="NCBI Taxonomy" id="9103"/>
    <lineage>
        <taxon>Eukaryota</taxon>
        <taxon>Metazoa</taxon>
        <taxon>Chordata</taxon>
        <taxon>Craniata</taxon>
        <taxon>Vertebrata</taxon>
        <taxon>Euteleostomi</taxon>
        <taxon>Archelosauria</taxon>
        <taxon>Archosauria</taxon>
        <taxon>Dinosauria</taxon>
        <taxon>Saurischia</taxon>
        <taxon>Theropoda</taxon>
        <taxon>Coelurosauria</taxon>
        <taxon>Aves</taxon>
        <taxon>Neognathae</taxon>
        <taxon>Galloanserae</taxon>
        <taxon>Galliformes</taxon>
        <taxon>Phasianidae</taxon>
        <taxon>Meleagridinae</taxon>
        <taxon>Meleagris</taxon>
    </lineage>
</organism>
<dbReference type="Gene3D" id="1.20.1270.60">
    <property type="entry name" value="Arfaptin homology (AH) domain/BAR domain"/>
    <property type="match status" value="1"/>
</dbReference>
<dbReference type="PANTHER" id="PTHR14206:SF3">
    <property type="entry name" value="BRAIN-SPECIFIC ANGIOGENESIS INHIBITOR 1-ASSOCIATED PROTEIN 2"/>
    <property type="match status" value="1"/>
</dbReference>
<evidence type="ECO:0000313" key="2">
    <source>
        <dbReference type="Ensembl" id="ENSMGAP00000023407.1"/>
    </source>
</evidence>
<dbReference type="InterPro" id="IPR027681">
    <property type="entry name" value="IRSp53/IRTKS/Pinkbar"/>
</dbReference>
<dbReference type="GO" id="GO:0051017">
    <property type="term" value="P:actin filament bundle assembly"/>
    <property type="evidence" value="ECO:0007669"/>
    <property type="project" value="TreeGrafter"/>
</dbReference>
<dbReference type="SUPFAM" id="SSF103657">
    <property type="entry name" value="BAR/IMD domain-like"/>
    <property type="match status" value="1"/>
</dbReference>